<accession>A0A3B0X9H1</accession>
<dbReference type="EMBL" id="UOFH01000172">
    <property type="protein sequence ID" value="VAW61043.1"/>
    <property type="molecule type" value="Genomic_DNA"/>
</dbReference>
<dbReference type="InterPro" id="IPR021136">
    <property type="entry name" value="Flagellar_hook_control-like_C"/>
</dbReference>
<organism evidence="2">
    <name type="scientific">hydrothermal vent metagenome</name>
    <dbReference type="NCBI Taxonomy" id="652676"/>
    <lineage>
        <taxon>unclassified sequences</taxon>
        <taxon>metagenomes</taxon>
        <taxon>ecological metagenomes</taxon>
    </lineage>
</organism>
<dbReference type="InterPro" id="IPR038610">
    <property type="entry name" value="FliK-like_C_sf"/>
</dbReference>
<sequence length="109" mass="12296">HEHFDIDFRIQQENKKETADDESWSVTLNFNFKTLGKVQSKIHLIGNQISSTFQTERADTANKIKELLPFLEKSLTNAGLTIINIDVEETRLNAAPLTDAPANLLDENA</sequence>
<evidence type="ECO:0000313" key="2">
    <source>
        <dbReference type="EMBL" id="VAW61043.1"/>
    </source>
</evidence>
<evidence type="ECO:0000259" key="1">
    <source>
        <dbReference type="Pfam" id="PF02120"/>
    </source>
</evidence>
<gene>
    <name evidence="2" type="ORF">MNBD_GAMMA08-500</name>
</gene>
<dbReference type="Gene3D" id="3.30.750.140">
    <property type="match status" value="1"/>
</dbReference>
<protein>
    <recommendedName>
        <fullName evidence="1">Flagellar hook-length control protein-like C-terminal domain-containing protein</fullName>
    </recommendedName>
</protein>
<proteinExistence type="predicted"/>
<feature type="domain" description="Flagellar hook-length control protein-like C-terminal" evidence="1">
    <location>
        <begin position="13"/>
        <end position="90"/>
    </location>
</feature>
<dbReference type="AlphaFoldDB" id="A0A3B0X9H1"/>
<feature type="non-terminal residue" evidence="2">
    <location>
        <position position="1"/>
    </location>
</feature>
<reference evidence="2" key="1">
    <citation type="submission" date="2018-06" db="EMBL/GenBank/DDBJ databases">
        <authorList>
            <person name="Zhirakovskaya E."/>
        </authorList>
    </citation>
    <scope>NUCLEOTIDE SEQUENCE</scope>
</reference>
<dbReference type="Pfam" id="PF02120">
    <property type="entry name" value="Flg_hook"/>
    <property type="match status" value="1"/>
</dbReference>
<name>A0A3B0X9H1_9ZZZZ</name>